<dbReference type="PANTHER" id="PTHR43364:SF4">
    <property type="entry name" value="NAD(P)-LINKED OXIDOREDUCTASE SUPERFAMILY PROTEIN"/>
    <property type="match status" value="1"/>
</dbReference>
<reference evidence="3" key="1">
    <citation type="submission" date="2021-01" db="EMBL/GenBank/DDBJ databases">
        <authorList>
            <person name="Kaushik A."/>
        </authorList>
    </citation>
    <scope>NUCLEOTIDE SEQUENCE</scope>
    <source>
        <strain evidence="3">AG6-10EEA</strain>
    </source>
</reference>
<dbReference type="Gene3D" id="3.20.20.100">
    <property type="entry name" value="NADP-dependent oxidoreductase domain"/>
    <property type="match status" value="2"/>
</dbReference>
<gene>
    <name evidence="3" type="ORF">RDB_LOCUS7177</name>
</gene>
<dbReference type="Pfam" id="PF00248">
    <property type="entry name" value="Aldo_ket_red"/>
    <property type="match status" value="2"/>
</dbReference>
<evidence type="ECO:0000313" key="3">
    <source>
        <dbReference type="EMBL" id="CAE6416521.1"/>
    </source>
</evidence>
<feature type="domain" description="NADP-dependent oxidoreductase" evidence="2">
    <location>
        <begin position="34"/>
        <end position="81"/>
    </location>
</feature>
<organism evidence="3 4">
    <name type="scientific">Rhizoctonia solani</name>
    <dbReference type="NCBI Taxonomy" id="456999"/>
    <lineage>
        <taxon>Eukaryota</taxon>
        <taxon>Fungi</taxon>
        <taxon>Dikarya</taxon>
        <taxon>Basidiomycota</taxon>
        <taxon>Agaricomycotina</taxon>
        <taxon>Agaricomycetes</taxon>
        <taxon>Cantharellales</taxon>
        <taxon>Ceratobasidiaceae</taxon>
        <taxon>Rhizoctonia</taxon>
    </lineage>
</organism>
<protein>
    <recommendedName>
        <fullName evidence="2">NADP-dependent oxidoreductase domain-containing protein</fullName>
    </recommendedName>
</protein>
<dbReference type="AlphaFoldDB" id="A0A8H3A978"/>
<accession>A0A8H3A978</accession>
<feature type="domain" description="NADP-dependent oxidoreductase" evidence="2">
    <location>
        <begin position="117"/>
        <end position="226"/>
    </location>
</feature>
<dbReference type="Proteomes" id="UP000663853">
    <property type="component" value="Unassembled WGS sequence"/>
</dbReference>
<dbReference type="SUPFAM" id="SSF51430">
    <property type="entry name" value="NAD(P)-linked oxidoreductase"/>
    <property type="match status" value="1"/>
</dbReference>
<evidence type="ECO:0000259" key="2">
    <source>
        <dbReference type="Pfam" id="PF00248"/>
    </source>
</evidence>
<dbReference type="InterPro" id="IPR036812">
    <property type="entry name" value="NAD(P)_OxRdtase_dom_sf"/>
</dbReference>
<name>A0A8H3A978_9AGAM</name>
<evidence type="ECO:0000313" key="4">
    <source>
        <dbReference type="Proteomes" id="UP000663853"/>
    </source>
</evidence>
<comment type="caution">
    <text evidence="3">The sequence shown here is derived from an EMBL/GenBank/DDBJ whole genome shotgun (WGS) entry which is preliminary data.</text>
</comment>
<proteinExistence type="predicted"/>
<keyword evidence="1" id="KW-0560">Oxidoreductase</keyword>
<dbReference type="PANTHER" id="PTHR43364">
    <property type="entry name" value="NADH-SPECIFIC METHYLGLYOXAL REDUCTASE-RELATED"/>
    <property type="match status" value="1"/>
</dbReference>
<dbReference type="EMBL" id="CAJMXA010000113">
    <property type="protein sequence ID" value="CAE6416521.1"/>
    <property type="molecule type" value="Genomic_DNA"/>
</dbReference>
<dbReference type="InterPro" id="IPR050523">
    <property type="entry name" value="AKR_Detox_Biosynth"/>
</dbReference>
<evidence type="ECO:0000256" key="1">
    <source>
        <dbReference type="ARBA" id="ARBA00023002"/>
    </source>
</evidence>
<sequence length="238" mass="26075">MSSASLPKKMTYVRLGNSGLKVSRIILGIGSYGNKAYDAGIQTFDTANTYSHGESERISGKAIKELNLPRDEIVILTKYTRKAYNIVAQAPGLHIVPSPTTDAAGYVNQYGLGRKMFGVGMIPWSPLSQGVLSRPCSQTSLRSETSSFSSMWKQTKEDNKKIVLRLEQIAKNRGISMAQVAIVWSLSKDMVTAPIIGTTSLENLEDTIGAIDVKLTDEEIRLLEESYAYVAQAIQGYD</sequence>
<dbReference type="InterPro" id="IPR023210">
    <property type="entry name" value="NADP_OxRdtase_dom"/>
</dbReference>
<dbReference type="GO" id="GO:0016491">
    <property type="term" value="F:oxidoreductase activity"/>
    <property type="evidence" value="ECO:0007669"/>
    <property type="project" value="UniProtKB-KW"/>
</dbReference>